<evidence type="ECO:0000313" key="2">
    <source>
        <dbReference type="EMBL" id="KKL62599.1"/>
    </source>
</evidence>
<dbReference type="InterPro" id="IPR004590">
    <property type="entry name" value="ssDNA_annealing_RecT"/>
</dbReference>
<accession>A0A0F9DLN7</accession>
<dbReference type="InterPro" id="IPR018330">
    <property type="entry name" value="RecT_fam"/>
</dbReference>
<dbReference type="EMBL" id="LAZR01028440">
    <property type="protein sequence ID" value="KKL62599.1"/>
    <property type="molecule type" value="Genomic_DNA"/>
</dbReference>
<gene>
    <name evidence="2" type="ORF">LCGC14_2183610</name>
</gene>
<dbReference type="Pfam" id="PF03837">
    <property type="entry name" value="RecT"/>
    <property type="match status" value="1"/>
</dbReference>
<dbReference type="NCBIfam" id="TIGR00616">
    <property type="entry name" value="rect"/>
    <property type="match status" value="1"/>
</dbReference>
<dbReference type="GO" id="GO:0006259">
    <property type="term" value="P:DNA metabolic process"/>
    <property type="evidence" value="ECO:0007669"/>
    <property type="project" value="InterPro"/>
</dbReference>
<reference evidence="2" key="1">
    <citation type="journal article" date="2015" name="Nature">
        <title>Complex archaea that bridge the gap between prokaryotes and eukaryotes.</title>
        <authorList>
            <person name="Spang A."/>
            <person name="Saw J.H."/>
            <person name="Jorgensen S.L."/>
            <person name="Zaremba-Niedzwiedzka K."/>
            <person name="Martijn J."/>
            <person name="Lind A.E."/>
            <person name="van Eijk R."/>
            <person name="Schleper C."/>
            <person name="Guy L."/>
            <person name="Ettema T.J."/>
        </authorList>
    </citation>
    <scope>NUCLEOTIDE SEQUENCE</scope>
</reference>
<proteinExistence type="predicted"/>
<evidence type="ECO:0000256" key="1">
    <source>
        <dbReference type="SAM" id="MobiDB-lite"/>
    </source>
</evidence>
<dbReference type="GO" id="GO:0003677">
    <property type="term" value="F:DNA binding"/>
    <property type="evidence" value="ECO:0007669"/>
    <property type="project" value="InterPro"/>
</dbReference>
<organism evidence="2">
    <name type="scientific">marine sediment metagenome</name>
    <dbReference type="NCBI Taxonomy" id="412755"/>
    <lineage>
        <taxon>unclassified sequences</taxon>
        <taxon>metagenomes</taxon>
        <taxon>ecological metagenomes</taxon>
    </lineage>
</organism>
<sequence length="419" mass="47563">MTNAKQKKQKKETAVAFPVTFRQTLENYRGDIMQTLAGSLDTDRFINVALLAVTKNKDIQKCSPASVLLAVMESARVGLQLDNKEAALIPYSGQAVFMPMVQGIINLMLRSPGVLKVESHVVLEGDFFAYNFGLNPKLEHVPSLEVKGDREITHSYSIVWREATTPTFEVMDIEELLHVRSMAQSPNSPAYKHYEREMYRKIPLKRLSKYVDLSPEASRAIAVDHAVTGDPYIAGALDGVSEEYQNQLTKAQSIAKLEALKEKINPADRADAPREERGTKEDHERERKEMEEGDLPHEPDPKPEIIEETVIEAPPRMKNQWEETIFHFIIDGGFVRGDDQKQMEARLAAILNASPFFELPFGDLELVPALAWVFAWEQTKEKHSKMKVENRKPIVVKLWKERYDELIGLAKTKIPPDTQ</sequence>
<comment type="caution">
    <text evidence="2">The sequence shown here is derived from an EMBL/GenBank/DDBJ whole genome shotgun (WGS) entry which is preliminary data.</text>
</comment>
<protein>
    <submittedName>
        <fullName evidence="2">Uncharacterized protein</fullName>
    </submittedName>
</protein>
<name>A0A0F9DLN7_9ZZZZ</name>
<feature type="region of interest" description="Disordered" evidence="1">
    <location>
        <begin position="262"/>
        <end position="302"/>
    </location>
</feature>
<dbReference type="AlphaFoldDB" id="A0A0F9DLN7"/>